<dbReference type="AlphaFoldDB" id="A0AAV2HS85"/>
<evidence type="ECO:0000313" key="4">
    <source>
        <dbReference type="Proteomes" id="UP001497497"/>
    </source>
</evidence>
<dbReference type="Gene3D" id="3.20.20.370">
    <property type="entry name" value="Glycoside hydrolase/deacetylase"/>
    <property type="match status" value="1"/>
</dbReference>
<dbReference type="InterPro" id="IPR011330">
    <property type="entry name" value="Glyco_hydro/deAcase_b/a-brl"/>
</dbReference>
<feature type="chain" id="PRO_5043729799" description="Chitin-binding type-2 domain-containing protein" evidence="1">
    <location>
        <begin position="22"/>
        <end position="424"/>
    </location>
</feature>
<dbReference type="SUPFAM" id="SSF88713">
    <property type="entry name" value="Glycoside hydrolase/deacetylase"/>
    <property type="match status" value="1"/>
</dbReference>
<dbReference type="InterPro" id="IPR002509">
    <property type="entry name" value="NODB_dom"/>
</dbReference>
<dbReference type="Proteomes" id="UP001497497">
    <property type="component" value="Unassembled WGS sequence"/>
</dbReference>
<dbReference type="GO" id="GO:0016810">
    <property type="term" value="F:hydrolase activity, acting on carbon-nitrogen (but not peptide) bonds"/>
    <property type="evidence" value="ECO:0007669"/>
    <property type="project" value="InterPro"/>
</dbReference>
<accession>A0AAV2HS85</accession>
<dbReference type="PANTHER" id="PTHR45985">
    <property type="match status" value="1"/>
</dbReference>
<dbReference type="PANTHER" id="PTHR45985:SF3">
    <property type="entry name" value="CHITIN DEACETYLASE-LIKE 4"/>
    <property type="match status" value="1"/>
</dbReference>
<dbReference type="InterPro" id="IPR052740">
    <property type="entry name" value="CE4"/>
</dbReference>
<dbReference type="InterPro" id="IPR002557">
    <property type="entry name" value="Chitin-bd_dom"/>
</dbReference>
<dbReference type="Pfam" id="PF01522">
    <property type="entry name" value="Polysacc_deac_1"/>
    <property type="match status" value="1"/>
</dbReference>
<sequence>MTCVASGLFVVLALACSRTWATINHCENVATSEGLRALYGGQTACAPLRDGEPDSGKGVRFLVCESGKVYTKTCENQTRYDVTSGQCKESNISSCHLIDGRSKRGAWRSECNQHNCKLPNCFCFGATPKLQLSDTPMFIMLTFDDFLYNDVYCKFFRPLFVDNIYKLYNPNGCPVKMALYVATRHSNISLIKDMFNAGHEIASHTVSHKLPRGYRWDYPAVKSAIVGVKKNILKATGDHSLVNSIVGFRAPYLRCARDVQFDVLRDSGFLYDSSIGSRERPPTWPWTFDFPPKKCMYCRCPVRRYPGLWEVPLTTWIGDDGRPCSMLDACSVGQNKSSITEKEWFNFFHRHFTDYYYPHRRPLTFFTHDFLFYRNPNAYPALVRWLEHLLHNYPDVWVMPPKWVIEWVKRPLTLAKMKTHRWGC</sequence>
<dbReference type="GO" id="GO:0005975">
    <property type="term" value="P:carbohydrate metabolic process"/>
    <property type="evidence" value="ECO:0007669"/>
    <property type="project" value="InterPro"/>
</dbReference>
<proteinExistence type="predicted"/>
<evidence type="ECO:0000259" key="2">
    <source>
        <dbReference type="PROSITE" id="PS50940"/>
    </source>
</evidence>
<gene>
    <name evidence="3" type="ORF">GSLYS_00010886001</name>
</gene>
<dbReference type="GO" id="GO:0008061">
    <property type="term" value="F:chitin binding"/>
    <property type="evidence" value="ECO:0007669"/>
    <property type="project" value="InterPro"/>
</dbReference>
<keyword evidence="4" id="KW-1185">Reference proteome</keyword>
<organism evidence="3 4">
    <name type="scientific">Lymnaea stagnalis</name>
    <name type="common">Great pond snail</name>
    <name type="synonym">Helix stagnalis</name>
    <dbReference type="NCBI Taxonomy" id="6523"/>
    <lineage>
        <taxon>Eukaryota</taxon>
        <taxon>Metazoa</taxon>
        <taxon>Spiralia</taxon>
        <taxon>Lophotrochozoa</taxon>
        <taxon>Mollusca</taxon>
        <taxon>Gastropoda</taxon>
        <taxon>Heterobranchia</taxon>
        <taxon>Euthyneura</taxon>
        <taxon>Panpulmonata</taxon>
        <taxon>Hygrophila</taxon>
        <taxon>Lymnaeoidea</taxon>
        <taxon>Lymnaeidae</taxon>
        <taxon>Lymnaea</taxon>
    </lineage>
</organism>
<evidence type="ECO:0000313" key="3">
    <source>
        <dbReference type="EMBL" id="CAL1536973.1"/>
    </source>
</evidence>
<comment type="caution">
    <text evidence="3">The sequence shown here is derived from an EMBL/GenBank/DDBJ whole genome shotgun (WGS) entry which is preliminary data.</text>
</comment>
<keyword evidence="1" id="KW-0732">Signal</keyword>
<feature type="signal peptide" evidence="1">
    <location>
        <begin position="1"/>
        <end position="21"/>
    </location>
</feature>
<dbReference type="PROSITE" id="PS50940">
    <property type="entry name" value="CHIT_BIND_II"/>
    <property type="match status" value="1"/>
</dbReference>
<name>A0AAV2HS85_LYMST</name>
<protein>
    <recommendedName>
        <fullName evidence="2">Chitin-binding type-2 domain-containing protein</fullName>
    </recommendedName>
</protein>
<reference evidence="3 4" key="1">
    <citation type="submission" date="2024-04" db="EMBL/GenBank/DDBJ databases">
        <authorList>
            <consortium name="Genoscope - CEA"/>
            <person name="William W."/>
        </authorList>
    </citation>
    <scope>NUCLEOTIDE SEQUENCE [LARGE SCALE GENOMIC DNA]</scope>
</reference>
<dbReference type="GO" id="GO:0005576">
    <property type="term" value="C:extracellular region"/>
    <property type="evidence" value="ECO:0007669"/>
    <property type="project" value="InterPro"/>
</dbReference>
<dbReference type="EMBL" id="CAXITT010000244">
    <property type="protein sequence ID" value="CAL1536973.1"/>
    <property type="molecule type" value="Genomic_DNA"/>
</dbReference>
<feature type="domain" description="Chitin-binding type-2" evidence="2">
    <location>
        <begin position="42"/>
        <end position="97"/>
    </location>
</feature>
<evidence type="ECO:0000256" key="1">
    <source>
        <dbReference type="SAM" id="SignalP"/>
    </source>
</evidence>